<organism evidence="5 6">
    <name type="scientific">Ottowia flava</name>
    <dbReference type="NCBI Taxonomy" id="2675430"/>
    <lineage>
        <taxon>Bacteria</taxon>
        <taxon>Pseudomonadati</taxon>
        <taxon>Pseudomonadota</taxon>
        <taxon>Betaproteobacteria</taxon>
        <taxon>Burkholderiales</taxon>
        <taxon>Comamonadaceae</taxon>
        <taxon>Ottowia</taxon>
    </lineage>
</organism>
<comment type="caution">
    <text evidence="5">The sequence shown here is derived from an EMBL/GenBank/DDBJ whole genome shotgun (WGS) entry which is preliminary data.</text>
</comment>
<dbReference type="InterPro" id="IPR045004">
    <property type="entry name" value="ECH_dom"/>
</dbReference>
<proteinExistence type="predicted"/>
<dbReference type="InterPro" id="IPR032259">
    <property type="entry name" value="HIBYL-CoA-H"/>
</dbReference>
<dbReference type="InterPro" id="IPR029045">
    <property type="entry name" value="ClpP/crotonase-like_dom_sf"/>
</dbReference>
<dbReference type="SUPFAM" id="SSF52096">
    <property type="entry name" value="ClpP/crotonase"/>
    <property type="match status" value="1"/>
</dbReference>
<dbReference type="CDD" id="cd06558">
    <property type="entry name" value="crotonase-like"/>
    <property type="match status" value="1"/>
</dbReference>
<sequence>MQDCVLFSEIITACGRRFGHATLNSLPTLNALSLPMIDKLGPKLADWAKDRGIVGVVLDAVGNKAFCAGGDLQLLYASMRETPPGQIPLNAARFFEREYRLDYQIHTYPKPVLCWGNGIVMGGGIGLLAGASHRVGTLSTRLAMPEISIGLYPDVGGSWFLRRSPGRTGLFLALTGASINAADARFAGLVDFVVAQDDKAQVLADLAKAQWSDVADVNSARLSHVLVRHSVPEAALPPSNLRKHFDAIEAIIGHDQLADIARRLQALTAHEDPWLSNAAKTFVKGSPTSAGLSFALWRRVLHLSMADVLRLEYHVSVACARFGDFAEGIRALIIDKDRNPQWRPATLAEVSDDYIQSFLQPPHPLADLL</sequence>
<protein>
    <recommendedName>
        <fullName evidence="2">3-hydroxyisobutyryl-CoA hydrolase</fullName>
        <ecNumber evidence="2">3.1.2.4</ecNumber>
    </recommendedName>
</protein>
<evidence type="ECO:0000256" key="2">
    <source>
        <dbReference type="ARBA" id="ARBA00011915"/>
    </source>
</evidence>
<dbReference type="PANTHER" id="PTHR43176">
    <property type="entry name" value="3-HYDROXYISOBUTYRYL-COA HYDROLASE-RELATED"/>
    <property type="match status" value="1"/>
</dbReference>
<evidence type="ECO:0000256" key="3">
    <source>
        <dbReference type="ARBA" id="ARBA00022801"/>
    </source>
</evidence>
<feature type="domain" description="Enoyl-CoA hydratase/isomerase" evidence="4">
    <location>
        <begin position="19"/>
        <end position="359"/>
    </location>
</feature>
<name>A0ABW4KT44_9BURK</name>
<dbReference type="GO" id="GO:0016787">
    <property type="term" value="F:hydrolase activity"/>
    <property type="evidence" value="ECO:0007669"/>
    <property type="project" value="UniProtKB-KW"/>
</dbReference>
<dbReference type="NCBIfam" id="NF004127">
    <property type="entry name" value="PRK05617.1"/>
    <property type="match status" value="1"/>
</dbReference>
<keyword evidence="3 5" id="KW-0378">Hydrolase</keyword>
<dbReference type="Gene3D" id="3.90.226.10">
    <property type="entry name" value="2-enoyl-CoA Hydratase, Chain A, domain 1"/>
    <property type="match status" value="1"/>
</dbReference>
<comment type="catalytic activity">
    <reaction evidence="1">
        <text>3-hydroxy-2-methylpropanoyl-CoA + H2O = 3-hydroxy-2-methylpropanoate + CoA + H(+)</text>
        <dbReference type="Rhea" id="RHEA:20888"/>
        <dbReference type="ChEBI" id="CHEBI:11805"/>
        <dbReference type="ChEBI" id="CHEBI:15377"/>
        <dbReference type="ChEBI" id="CHEBI:15378"/>
        <dbReference type="ChEBI" id="CHEBI:57287"/>
        <dbReference type="ChEBI" id="CHEBI:57340"/>
        <dbReference type="EC" id="3.1.2.4"/>
    </reaction>
</comment>
<evidence type="ECO:0000313" key="5">
    <source>
        <dbReference type="EMBL" id="MFD1711155.1"/>
    </source>
</evidence>
<dbReference type="EMBL" id="JBHUEJ010000021">
    <property type="protein sequence ID" value="MFD1711155.1"/>
    <property type="molecule type" value="Genomic_DNA"/>
</dbReference>
<gene>
    <name evidence="5" type="ORF">ACFSF0_11085</name>
</gene>
<dbReference type="Pfam" id="PF16113">
    <property type="entry name" value="ECH_2"/>
    <property type="match status" value="1"/>
</dbReference>
<evidence type="ECO:0000313" key="6">
    <source>
        <dbReference type="Proteomes" id="UP001597304"/>
    </source>
</evidence>
<dbReference type="Proteomes" id="UP001597304">
    <property type="component" value="Unassembled WGS sequence"/>
</dbReference>
<evidence type="ECO:0000256" key="1">
    <source>
        <dbReference type="ARBA" id="ARBA00001709"/>
    </source>
</evidence>
<dbReference type="EC" id="3.1.2.4" evidence="2"/>
<accession>A0ABW4KT44</accession>
<dbReference type="RefSeq" id="WP_147914012.1">
    <property type="nucleotide sequence ID" value="NZ_JBHUEJ010000021.1"/>
</dbReference>
<evidence type="ECO:0000259" key="4">
    <source>
        <dbReference type="Pfam" id="PF16113"/>
    </source>
</evidence>
<dbReference type="PANTHER" id="PTHR43176:SF3">
    <property type="entry name" value="3-HYDROXYISOBUTYRYL-COA HYDROLASE, MITOCHONDRIAL"/>
    <property type="match status" value="1"/>
</dbReference>
<reference evidence="6" key="1">
    <citation type="journal article" date="2019" name="Int. J. Syst. Evol. Microbiol.">
        <title>The Global Catalogue of Microorganisms (GCM) 10K type strain sequencing project: providing services to taxonomists for standard genome sequencing and annotation.</title>
        <authorList>
            <consortium name="The Broad Institute Genomics Platform"/>
            <consortium name="The Broad Institute Genome Sequencing Center for Infectious Disease"/>
            <person name="Wu L."/>
            <person name="Ma J."/>
        </authorList>
    </citation>
    <scope>NUCLEOTIDE SEQUENCE [LARGE SCALE GENOMIC DNA]</scope>
    <source>
        <strain evidence="6">LMG 29247</strain>
    </source>
</reference>
<keyword evidence="6" id="KW-1185">Reference proteome</keyword>